<comment type="caution">
    <text evidence="3">The sequence shown here is derived from an EMBL/GenBank/DDBJ whole genome shotgun (WGS) entry which is preliminary data.</text>
</comment>
<dbReference type="GO" id="GO:0016747">
    <property type="term" value="F:acyltransferase activity, transferring groups other than amino-acyl groups"/>
    <property type="evidence" value="ECO:0007669"/>
    <property type="project" value="InterPro"/>
</dbReference>
<protein>
    <submittedName>
        <fullName evidence="3">GNAT superfamily N-acetyltransferase</fullName>
    </submittedName>
</protein>
<evidence type="ECO:0000313" key="3">
    <source>
        <dbReference type="EMBL" id="MBB6169089.1"/>
    </source>
</evidence>
<evidence type="ECO:0000256" key="1">
    <source>
        <dbReference type="SAM" id="MobiDB-lite"/>
    </source>
</evidence>
<feature type="compositionally biased region" description="Low complexity" evidence="1">
    <location>
        <begin position="179"/>
        <end position="188"/>
    </location>
</feature>
<name>A0A841KIL4_9HYPH</name>
<dbReference type="SUPFAM" id="SSF55729">
    <property type="entry name" value="Acyl-CoA N-acyltransferases (Nat)"/>
    <property type="match status" value="1"/>
</dbReference>
<dbReference type="Proteomes" id="UP000588017">
    <property type="component" value="Unassembled WGS sequence"/>
</dbReference>
<feature type="compositionally biased region" description="Basic residues" evidence="1">
    <location>
        <begin position="189"/>
        <end position="199"/>
    </location>
</feature>
<organism evidence="3 4">
    <name type="scientific">Chelatococcus composti</name>
    <dbReference type="NCBI Taxonomy" id="1743235"/>
    <lineage>
        <taxon>Bacteria</taxon>
        <taxon>Pseudomonadati</taxon>
        <taxon>Pseudomonadota</taxon>
        <taxon>Alphaproteobacteria</taxon>
        <taxon>Hyphomicrobiales</taxon>
        <taxon>Chelatococcaceae</taxon>
        <taxon>Chelatococcus</taxon>
    </lineage>
</organism>
<dbReference type="PROSITE" id="PS51186">
    <property type="entry name" value="GNAT"/>
    <property type="match status" value="1"/>
</dbReference>
<proteinExistence type="predicted"/>
<feature type="region of interest" description="Disordered" evidence="1">
    <location>
        <begin position="171"/>
        <end position="199"/>
    </location>
</feature>
<keyword evidence="4" id="KW-1185">Reference proteome</keyword>
<keyword evidence="3" id="KW-0808">Transferase</keyword>
<dbReference type="Pfam" id="PF00583">
    <property type="entry name" value="Acetyltransf_1"/>
    <property type="match status" value="1"/>
</dbReference>
<dbReference type="RefSeq" id="WP_183335416.1">
    <property type="nucleotide sequence ID" value="NZ_BMHX01000006.1"/>
</dbReference>
<dbReference type="InterPro" id="IPR016181">
    <property type="entry name" value="Acyl_CoA_acyltransferase"/>
</dbReference>
<dbReference type="InterPro" id="IPR000182">
    <property type="entry name" value="GNAT_dom"/>
</dbReference>
<evidence type="ECO:0000313" key="4">
    <source>
        <dbReference type="Proteomes" id="UP000588017"/>
    </source>
</evidence>
<dbReference type="AlphaFoldDB" id="A0A841KIL4"/>
<dbReference type="CDD" id="cd04301">
    <property type="entry name" value="NAT_SF"/>
    <property type="match status" value="1"/>
</dbReference>
<gene>
    <name evidence="3" type="ORF">HNQ73_002726</name>
</gene>
<reference evidence="3 4" key="1">
    <citation type="submission" date="2020-08" db="EMBL/GenBank/DDBJ databases">
        <title>Genomic Encyclopedia of Type Strains, Phase IV (KMG-IV): sequencing the most valuable type-strain genomes for metagenomic binning, comparative biology and taxonomic classification.</title>
        <authorList>
            <person name="Goeker M."/>
        </authorList>
    </citation>
    <scope>NUCLEOTIDE SEQUENCE [LARGE SCALE GENOMIC DNA]</scope>
    <source>
        <strain evidence="3 4">DSM 101465</strain>
    </source>
</reference>
<dbReference type="Gene3D" id="3.40.630.30">
    <property type="match status" value="1"/>
</dbReference>
<sequence length="199" mass="21580">MIEGSDAARAGWRPMTVTDLPDVDTIAQAVHPDFPERPEVFTERLALFPAGCLLLERDGKAMGYLLSHPWHVGAPPPLDSLLGSLPPAATTYYLHDIALLPPSRGAGAASAVLPYLVRQAEIAGTDNLSLVAVNNSAPFWRRHGFAAVDLPGLAEKLASYGADALYMQRTIAPRRPRGETSSPGPGSRRGLRWRRLRRL</sequence>
<dbReference type="EMBL" id="JACHEH010000006">
    <property type="protein sequence ID" value="MBB6169089.1"/>
    <property type="molecule type" value="Genomic_DNA"/>
</dbReference>
<accession>A0A841KIL4</accession>
<feature type="domain" description="N-acetyltransferase" evidence="2">
    <location>
        <begin position="10"/>
        <end position="172"/>
    </location>
</feature>
<evidence type="ECO:0000259" key="2">
    <source>
        <dbReference type="PROSITE" id="PS51186"/>
    </source>
</evidence>